<dbReference type="EMBL" id="KI536312">
    <property type="protein sequence ID" value="ESR59219.1"/>
    <property type="molecule type" value="Genomic_DNA"/>
</dbReference>
<dbReference type="InParanoid" id="V4W099"/>
<dbReference type="AlphaFoldDB" id="V4W099"/>
<sequence length="75" mass="9301">MWALFFLEEMEFYKRWICKRWNPSFGEKLRGKNILKHVVILKEHLAPQYGYYGFALLRGISQDYVFETWVREIYF</sequence>
<evidence type="ECO:0000313" key="2">
    <source>
        <dbReference type="Proteomes" id="UP000030687"/>
    </source>
</evidence>
<name>V4W099_CITCL</name>
<organism evidence="1 2">
    <name type="scientific">Citrus clementina</name>
    <name type="common">Clementine</name>
    <name type="synonym">Citrus deliciosa x Citrus sinensis</name>
    <dbReference type="NCBI Taxonomy" id="85681"/>
    <lineage>
        <taxon>Eukaryota</taxon>
        <taxon>Viridiplantae</taxon>
        <taxon>Streptophyta</taxon>
        <taxon>Embryophyta</taxon>
        <taxon>Tracheophyta</taxon>
        <taxon>Spermatophyta</taxon>
        <taxon>Magnoliopsida</taxon>
        <taxon>eudicotyledons</taxon>
        <taxon>Gunneridae</taxon>
        <taxon>Pentapetalae</taxon>
        <taxon>rosids</taxon>
        <taxon>malvids</taxon>
        <taxon>Sapindales</taxon>
        <taxon>Rutaceae</taxon>
        <taxon>Aurantioideae</taxon>
        <taxon>Citrus</taxon>
    </lineage>
</organism>
<dbReference type="Proteomes" id="UP000030687">
    <property type="component" value="Unassembled WGS sequence"/>
</dbReference>
<evidence type="ECO:0000313" key="1">
    <source>
        <dbReference type="EMBL" id="ESR59219.1"/>
    </source>
</evidence>
<dbReference type="KEGG" id="cic:CICLE_v10017368mg"/>
<keyword evidence="2" id="KW-1185">Reference proteome</keyword>
<accession>V4W099</accession>
<proteinExistence type="predicted"/>
<gene>
    <name evidence="1" type="ORF">CICLE_v10017368mg</name>
</gene>
<dbReference type="Gramene" id="ESR59219">
    <property type="protein sequence ID" value="ESR59219"/>
    <property type="gene ID" value="CICLE_v10017368mg"/>
</dbReference>
<protein>
    <submittedName>
        <fullName evidence="1">Uncharacterized protein</fullName>
    </submittedName>
</protein>
<reference evidence="1 2" key="1">
    <citation type="submission" date="2013-10" db="EMBL/GenBank/DDBJ databases">
        <authorList>
            <consortium name="International Citrus Genome Consortium"/>
            <person name="Jenkins J."/>
            <person name="Schmutz J."/>
            <person name="Prochnik S."/>
            <person name="Rokhsar D."/>
            <person name="Gmitter F."/>
            <person name="Ollitrault P."/>
            <person name="Machado M."/>
            <person name="Talon M."/>
            <person name="Wincker P."/>
            <person name="Jaillon O."/>
            <person name="Morgante M."/>
        </authorList>
    </citation>
    <scope>NUCLEOTIDE SEQUENCE</scope>
    <source>
        <strain evidence="2">cv. Clemenules</strain>
    </source>
</reference>